<dbReference type="InterPro" id="IPR023754">
    <property type="entry name" value="HemeA_Synthase_type2"/>
</dbReference>
<evidence type="ECO:0000256" key="9">
    <source>
        <dbReference type="ARBA" id="ARBA00023133"/>
    </source>
</evidence>
<protein>
    <submittedName>
        <fullName evidence="17">J domain-containing protein</fullName>
    </submittedName>
</protein>
<feature type="transmembrane region" description="Helical" evidence="14">
    <location>
        <begin position="170"/>
        <end position="188"/>
    </location>
</feature>
<dbReference type="NCBIfam" id="TIGR00714">
    <property type="entry name" value="hscB"/>
    <property type="match status" value="1"/>
</dbReference>
<evidence type="ECO:0000256" key="3">
    <source>
        <dbReference type="ARBA" id="ARBA00010476"/>
    </source>
</evidence>
<feature type="transmembrane region" description="Helical" evidence="14">
    <location>
        <begin position="311"/>
        <end position="330"/>
    </location>
</feature>
<evidence type="ECO:0000256" key="13">
    <source>
        <dbReference type="ARBA" id="ARBA00048044"/>
    </source>
</evidence>
<dbReference type="GO" id="GO:0005743">
    <property type="term" value="C:mitochondrial inner membrane"/>
    <property type="evidence" value="ECO:0007669"/>
    <property type="project" value="TreeGrafter"/>
</dbReference>
<comment type="catalytic activity">
    <reaction evidence="13">
        <text>Fe(II)-heme o + 2 A + H2O = Fe(II)-heme a + 2 AH2</text>
        <dbReference type="Rhea" id="RHEA:63388"/>
        <dbReference type="ChEBI" id="CHEBI:13193"/>
        <dbReference type="ChEBI" id="CHEBI:15377"/>
        <dbReference type="ChEBI" id="CHEBI:17499"/>
        <dbReference type="ChEBI" id="CHEBI:60530"/>
        <dbReference type="ChEBI" id="CHEBI:61715"/>
        <dbReference type="EC" id="1.17.99.9"/>
    </reaction>
    <physiologicalReaction direction="left-to-right" evidence="13">
        <dbReference type="Rhea" id="RHEA:63389"/>
    </physiologicalReaction>
</comment>
<evidence type="ECO:0000256" key="12">
    <source>
        <dbReference type="ARBA" id="ARBA00044501"/>
    </source>
</evidence>
<dbReference type="InterPro" id="IPR009073">
    <property type="entry name" value="HscB_oligo_C"/>
</dbReference>
<dbReference type="InterPro" id="IPR001623">
    <property type="entry name" value="DnaJ_domain"/>
</dbReference>
<feature type="transmembrane region" description="Helical" evidence="14">
    <location>
        <begin position="254"/>
        <end position="277"/>
    </location>
</feature>
<dbReference type="Proteomes" id="UP000035681">
    <property type="component" value="Unplaced"/>
</dbReference>
<evidence type="ECO:0000256" key="6">
    <source>
        <dbReference type="ARBA" id="ARBA00022989"/>
    </source>
</evidence>
<evidence type="ECO:0000256" key="14">
    <source>
        <dbReference type="SAM" id="Phobius"/>
    </source>
</evidence>
<sequence length="607" mass="69403">MLLPFRQISRNFLATHKQIIASTKHTLKSFPQIVPLRQLATNAPKVKVGLCDGLTSKQKKTIGFWLLGCAGMVYGAVALGGLTRLTESGLSMVQWDLIRTMKPPITQKDWEEEFASKTKHDEMTLKEFKFIFYMEYLHRMWGRAIGIAFLLPCAYFWIKGRFTKPMKIRMAVSSALLLTQGGIGWWMVKSGLDPSNNSNKDIPRVSQYRLATHLGIAFLLFSEFFWTGLNFVLKPVDHSNVPKLGRFIGLAHTSKALVFFTAMVGALVAGLDAGLVYNSWPKFADKWLPENMLSQSPSWRNFTENPVTVQFLHRNMAYLTLLVITSTWIIGKRMPLPRRTRIALNGLILMAYTQAALGILTLIHYVPTSLAASHQSGSMALLSFSLWLAIVYILRKICFSRCKTCWKCHLETDDFTFCKSCDIIQKPNENECPFQRLKVKKSFNINEKELKTNLKQLQSKVHPDKFSYKSEEEKVLSDKHSSLLNDAFKTISNPILRAEYLLNDVKMKDDDSTSSNELLMEMMSLNEEISEIVDDEKLHNKKEEIVEEENNIIKEIDKAFQSGNIDEAKKLVTRLKFVTSAKNHILKRNFSKSIVVPFNGFKKRVRF</sequence>
<dbReference type="WBParaSite" id="TCONS_00004383.p1">
    <property type="protein sequence ID" value="TCONS_00004383.p1"/>
    <property type="gene ID" value="XLOC_001753"/>
</dbReference>
<dbReference type="GO" id="GO:0044571">
    <property type="term" value="P:[2Fe-2S] cluster assembly"/>
    <property type="evidence" value="ECO:0007669"/>
    <property type="project" value="InterPro"/>
</dbReference>
<keyword evidence="9" id="KW-0350">Heme biosynthesis</keyword>
<feature type="transmembrane region" description="Helical" evidence="14">
    <location>
        <begin position="208"/>
        <end position="233"/>
    </location>
</feature>
<dbReference type="InterPro" id="IPR003780">
    <property type="entry name" value="COX15/CtaA_fam"/>
</dbReference>
<evidence type="ECO:0000256" key="7">
    <source>
        <dbReference type="ARBA" id="ARBA00023002"/>
    </source>
</evidence>
<keyword evidence="5" id="KW-0479">Metal-binding</keyword>
<reference evidence="17" key="1">
    <citation type="submission" date="2024-02" db="UniProtKB">
        <authorList>
            <consortium name="WormBaseParasite"/>
        </authorList>
    </citation>
    <scope>IDENTIFICATION</scope>
</reference>
<evidence type="ECO:0000256" key="10">
    <source>
        <dbReference type="ARBA" id="ARBA00023136"/>
    </source>
</evidence>
<keyword evidence="7" id="KW-0560">Oxidoreductase</keyword>
<organism evidence="16 17">
    <name type="scientific">Strongyloides stercoralis</name>
    <name type="common">Threadworm</name>
    <dbReference type="NCBI Taxonomy" id="6248"/>
    <lineage>
        <taxon>Eukaryota</taxon>
        <taxon>Metazoa</taxon>
        <taxon>Ecdysozoa</taxon>
        <taxon>Nematoda</taxon>
        <taxon>Chromadorea</taxon>
        <taxon>Rhabditida</taxon>
        <taxon>Tylenchina</taxon>
        <taxon>Panagrolaimomorpha</taxon>
        <taxon>Strongyloidoidea</taxon>
        <taxon>Strongyloididae</taxon>
        <taxon>Strongyloides</taxon>
    </lineage>
</organism>
<dbReference type="PANTHER" id="PTHR23289:SF2">
    <property type="entry name" value="CYTOCHROME C OXIDASE ASSEMBLY PROTEIN COX15 HOMOLOG"/>
    <property type="match status" value="1"/>
</dbReference>
<keyword evidence="16" id="KW-1185">Reference proteome</keyword>
<feature type="transmembrane region" description="Helical" evidence="14">
    <location>
        <begin position="342"/>
        <end position="365"/>
    </location>
</feature>
<name>A0AAF5D044_STRER</name>
<dbReference type="InterPro" id="IPR004640">
    <property type="entry name" value="HscB"/>
</dbReference>
<evidence type="ECO:0000313" key="17">
    <source>
        <dbReference type="WBParaSite" id="TCONS_00004383.p1"/>
    </source>
</evidence>
<comment type="cofactor">
    <cofactor evidence="1">
        <name>heme b</name>
        <dbReference type="ChEBI" id="CHEBI:60344"/>
    </cofactor>
</comment>
<dbReference type="Pfam" id="PF07743">
    <property type="entry name" value="HSCB_C"/>
    <property type="match status" value="1"/>
</dbReference>
<dbReference type="GO" id="GO:0046872">
    <property type="term" value="F:metal ion binding"/>
    <property type="evidence" value="ECO:0007669"/>
    <property type="project" value="UniProtKB-KW"/>
</dbReference>
<keyword evidence="10 14" id="KW-0472">Membrane</keyword>
<dbReference type="AlphaFoldDB" id="A0AAF5D044"/>
<dbReference type="Gene3D" id="1.10.287.110">
    <property type="entry name" value="DnaJ domain"/>
    <property type="match status" value="1"/>
</dbReference>
<comment type="similarity">
    <text evidence="3">Belongs to the HscB family.</text>
</comment>
<dbReference type="GO" id="GO:0016653">
    <property type="term" value="F:oxidoreductase activity, acting on NAD(P)H, heme protein as acceptor"/>
    <property type="evidence" value="ECO:0007669"/>
    <property type="project" value="TreeGrafter"/>
</dbReference>
<evidence type="ECO:0000256" key="5">
    <source>
        <dbReference type="ARBA" id="ARBA00022723"/>
    </source>
</evidence>
<comment type="pathway">
    <text evidence="12">Porphyrin-containing compound metabolism; heme A biosynthesis; heme A from heme O: step 1/1.</text>
</comment>
<dbReference type="SUPFAM" id="SSF47144">
    <property type="entry name" value="HSC20 (HSCB), C-terminal oligomerisation domain"/>
    <property type="match status" value="1"/>
</dbReference>
<accession>A0AAF5D044</accession>
<keyword evidence="4 14" id="KW-0812">Transmembrane</keyword>
<dbReference type="GO" id="GO:0120547">
    <property type="term" value="F:heme A synthase activity"/>
    <property type="evidence" value="ECO:0007669"/>
    <property type="project" value="UniProtKB-EC"/>
</dbReference>
<feature type="transmembrane region" description="Helical" evidence="14">
    <location>
        <begin position="62"/>
        <end position="82"/>
    </location>
</feature>
<dbReference type="CDD" id="cd06257">
    <property type="entry name" value="DnaJ"/>
    <property type="match status" value="1"/>
</dbReference>
<dbReference type="InterPro" id="IPR036869">
    <property type="entry name" value="J_dom_sf"/>
</dbReference>
<keyword evidence="11" id="KW-0143">Chaperone</keyword>
<feature type="transmembrane region" description="Helical" evidence="14">
    <location>
        <begin position="377"/>
        <end position="394"/>
    </location>
</feature>
<dbReference type="Pfam" id="PF02628">
    <property type="entry name" value="COX15-CtaA"/>
    <property type="match status" value="1"/>
</dbReference>
<dbReference type="GO" id="GO:0051259">
    <property type="term" value="P:protein complex oligomerization"/>
    <property type="evidence" value="ECO:0007669"/>
    <property type="project" value="InterPro"/>
</dbReference>
<evidence type="ECO:0000313" key="16">
    <source>
        <dbReference type="Proteomes" id="UP000035681"/>
    </source>
</evidence>
<dbReference type="GO" id="GO:0006784">
    <property type="term" value="P:heme A biosynthetic process"/>
    <property type="evidence" value="ECO:0007669"/>
    <property type="project" value="InterPro"/>
</dbReference>
<dbReference type="GO" id="GO:0001671">
    <property type="term" value="F:ATPase activator activity"/>
    <property type="evidence" value="ECO:0007669"/>
    <property type="project" value="InterPro"/>
</dbReference>
<evidence type="ECO:0000256" key="4">
    <source>
        <dbReference type="ARBA" id="ARBA00022692"/>
    </source>
</evidence>
<evidence type="ECO:0000256" key="8">
    <source>
        <dbReference type="ARBA" id="ARBA00023004"/>
    </source>
</evidence>
<evidence type="ECO:0000259" key="15">
    <source>
        <dbReference type="SMART" id="SM00271"/>
    </source>
</evidence>
<proteinExistence type="inferred from homology"/>
<dbReference type="SUPFAM" id="SSF46565">
    <property type="entry name" value="Chaperone J-domain"/>
    <property type="match status" value="1"/>
</dbReference>
<dbReference type="SMART" id="SM00271">
    <property type="entry name" value="DnaJ"/>
    <property type="match status" value="1"/>
</dbReference>
<dbReference type="PANTHER" id="PTHR23289">
    <property type="entry name" value="CYTOCHROME C OXIDASE ASSEMBLY PROTEIN COX15"/>
    <property type="match status" value="1"/>
</dbReference>
<dbReference type="InterPro" id="IPR036386">
    <property type="entry name" value="HscB_C_sf"/>
</dbReference>
<comment type="subcellular location">
    <subcellularLocation>
        <location evidence="2">Membrane</location>
        <topology evidence="2">Multi-pass membrane protein</topology>
    </subcellularLocation>
</comment>
<evidence type="ECO:0000256" key="11">
    <source>
        <dbReference type="ARBA" id="ARBA00023186"/>
    </source>
</evidence>
<evidence type="ECO:0000256" key="2">
    <source>
        <dbReference type="ARBA" id="ARBA00004141"/>
    </source>
</evidence>
<keyword evidence="8" id="KW-0408">Iron</keyword>
<dbReference type="GO" id="GO:0051087">
    <property type="term" value="F:protein-folding chaperone binding"/>
    <property type="evidence" value="ECO:0007669"/>
    <property type="project" value="InterPro"/>
</dbReference>
<keyword evidence="6 14" id="KW-1133">Transmembrane helix</keyword>
<feature type="domain" description="J" evidence="15">
    <location>
        <begin position="431"/>
        <end position="496"/>
    </location>
</feature>
<evidence type="ECO:0000256" key="1">
    <source>
        <dbReference type="ARBA" id="ARBA00001970"/>
    </source>
</evidence>
<feature type="transmembrane region" description="Helical" evidence="14">
    <location>
        <begin position="140"/>
        <end position="158"/>
    </location>
</feature>
<dbReference type="Gene3D" id="1.20.1280.20">
    <property type="entry name" value="HscB, C-terminal domain"/>
    <property type="match status" value="1"/>
</dbReference>